<dbReference type="EMBL" id="JAQIZT010000004">
    <property type="protein sequence ID" value="KAJ7001325.1"/>
    <property type="molecule type" value="Genomic_DNA"/>
</dbReference>
<proteinExistence type="predicted"/>
<name>A0AAD6W6P7_9ROSI</name>
<evidence type="ECO:0000313" key="2">
    <source>
        <dbReference type="Proteomes" id="UP001164929"/>
    </source>
</evidence>
<keyword evidence="2" id="KW-1185">Reference proteome</keyword>
<dbReference type="Proteomes" id="UP001164929">
    <property type="component" value="Chromosome 4"/>
</dbReference>
<protein>
    <submittedName>
        <fullName evidence="1">Uncharacterized protein</fullName>
    </submittedName>
</protein>
<reference evidence="1 2" key="1">
    <citation type="journal article" date="2023" name="Mol. Ecol. Resour.">
        <title>Chromosome-level genome assembly of a triploid poplar Populus alba 'Berolinensis'.</title>
        <authorList>
            <person name="Chen S."/>
            <person name="Yu Y."/>
            <person name="Wang X."/>
            <person name="Wang S."/>
            <person name="Zhang T."/>
            <person name="Zhou Y."/>
            <person name="He R."/>
            <person name="Meng N."/>
            <person name="Wang Y."/>
            <person name="Liu W."/>
            <person name="Liu Z."/>
            <person name="Liu J."/>
            <person name="Guo Q."/>
            <person name="Huang H."/>
            <person name="Sederoff R.R."/>
            <person name="Wang G."/>
            <person name="Qu G."/>
            <person name="Chen S."/>
        </authorList>
    </citation>
    <scope>NUCLEOTIDE SEQUENCE [LARGE SCALE GENOMIC DNA]</scope>
    <source>
        <strain evidence="1">SC-2020</strain>
    </source>
</reference>
<evidence type="ECO:0000313" key="1">
    <source>
        <dbReference type="EMBL" id="KAJ7001325.1"/>
    </source>
</evidence>
<sequence length="61" mass="7137">MSIANAYTYLYLYSCQKLSRLQDRRRMKKRELLQQVSDLSQKLTFLLVLLTCLELPIGVIG</sequence>
<organism evidence="1 2">
    <name type="scientific">Populus alba x Populus x berolinensis</name>
    <dbReference type="NCBI Taxonomy" id="444605"/>
    <lineage>
        <taxon>Eukaryota</taxon>
        <taxon>Viridiplantae</taxon>
        <taxon>Streptophyta</taxon>
        <taxon>Embryophyta</taxon>
        <taxon>Tracheophyta</taxon>
        <taxon>Spermatophyta</taxon>
        <taxon>Magnoliopsida</taxon>
        <taxon>eudicotyledons</taxon>
        <taxon>Gunneridae</taxon>
        <taxon>Pentapetalae</taxon>
        <taxon>rosids</taxon>
        <taxon>fabids</taxon>
        <taxon>Malpighiales</taxon>
        <taxon>Salicaceae</taxon>
        <taxon>Saliceae</taxon>
        <taxon>Populus</taxon>
    </lineage>
</organism>
<gene>
    <name evidence="1" type="ORF">NC653_011681</name>
</gene>
<dbReference type="AlphaFoldDB" id="A0AAD6W6P7"/>
<accession>A0AAD6W6P7</accession>
<comment type="caution">
    <text evidence="1">The sequence shown here is derived from an EMBL/GenBank/DDBJ whole genome shotgun (WGS) entry which is preliminary data.</text>
</comment>